<gene>
    <name evidence="3" type="ORF">LX83_002825</name>
</gene>
<dbReference type="InterPro" id="IPR023210">
    <property type="entry name" value="NADP_OxRdtase_dom"/>
</dbReference>
<accession>A0AAE3KF33</accession>
<reference evidence="3" key="1">
    <citation type="submission" date="2022-06" db="EMBL/GenBank/DDBJ databases">
        <title>Genomic Encyclopedia of Archaeal and Bacterial Type Strains, Phase II (KMG-II): from individual species to whole genera.</title>
        <authorList>
            <person name="Goeker M."/>
        </authorList>
    </citation>
    <scope>NUCLEOTIDE SEQUENCE</scope>
    <source>
        <strain evidence="3">DSM 43935</strain>
    </source>
</reference>
<evidence type="ECO:0000256" key="1">
    <source>
        <dbReference type="ARBA" id="ARBA00023002"/>
    </source>
</evidence>
<dbReference type="Proteomes" id="UP001206128">
    <property type="component" value="Unassembled WGS sequence"/>
</dbReference>
<keyword evidence="4" id="KW-1185">Reference proteome</keyword>
<dbReference type="Gene3D" id="3.20.20.100">
    <property type="entry name" value="NADP-dependent oxidoreductase domain"/>
    <property type="match status" value="1"/>
</dbReference>
<evidence type="ECO:0000259" key="2">
    <source>
        <dbReference type="Pfam" id="PF00248"/>
    </source>
</evidence>
<dbReference type="EMBL" id="JAMTCK010000006">
    <property type="protein sequence ID" value="MCP2165966.1"/>
    <property type="molecule type" value="Genomic_DNA"/>
</dbReference>
<dbReference type="PANTHER" id="PTHR43364">
    <property type="entry name" value="NADH-SPECIFIC METHYLGLYOXAL REDUCTASE-RELATED"/>
    <property type="match status" value="1"/>
</dbReference>
<proteinExistence type="predicted"/>
<sequence>MTTTNLTTRQLGTTGMAISTTGLGAWAMGGSDWQYAWGPQDDADSIATIRHAVAAGVNWIDTAAAYGLGHSEEVVGKAVAGLPEADRPYLFTKLGLVWADPNQRNVPPRKLMSPASVRRELEDSLRRLGVDHIDLYQVHYPGDGQLLIWGGEDTAPPVGATPLEEYWQTMADLKRAGKVRAIGLSNHGVAELERAERVAHVDAIQPPFSALDRGAAAEIAWSAAHDTGVIVYQPMQSGLLTGAVDAARVAALPAGDWRRGHPDFTTNLARNLVVTDALRAVARRHDTTVPAVAVAWTLAWPGVTGAIVGARHPGQVDGWTPGAGLVLTDADLADIAAAITTSGAGTGPTRP</sequence>
<dbReference type="InterPro" id="IPR050523">
    <property type="entry name" value="AKR_Detox_Biosynth"/>
</dbReference>
<dbReference type="CDD" id="cd19102">
    <property type="entry name" value="AKR_unchar"/>
    <property type="match status" value="1"/>
</dbReference>
<keyword evidence="1" id="KW-0560">Oxidoreductase</keyword>
<protein>
    <submittedName>
        <fullName evidence="3">Oxidoreductase</fullName>
    </submittedName>
</protein>
<name>A0AAE3KF33_9PSEU</name>
<dbReference type="AlphaFoldDB" id="A0AAE3KF33"/>
<dbReference type="GO" id="GO:0005829">
    <property type="term" value="C:cytosol"/>
    <property type="evidence" value="ECO:0007669"/>
    <property type="project" value="TreeGrafter"/>
</dbReference>
<dbReference type="InterPro" id="IPR036812">
    <property type="entry name" value="NAD(P)_OxRdtase_dom_sf"/>
</dbReference>
<dbReference type="RefSeq" id="WP_253771377.1">
    <property type="nucleotide sequence ID" value="NZ_JAMTCK010000006.1"/>
</dbReference>
<dbReference type="PANTHER" id="PTHR43364:SF4">
    <property type="entry name" value="NAD(P)-LINKED OXIDOREDUCTASE SUPERFAMILY PROTEIN"/>
    <property type="match status" value="1"/>
</dbReference>
<organism evidence="3 4">
    <name type="scientific">Goodfellowiella coeruleoviolacea</name>
    <dbReference type="NCBI Taxonomy" id="334858"/>
    <lineage>
        <taxon>Bacteria</taxon>
        <taxon>Bacillati</taxon>
        <taxon>Actinomycetota</taxon>
        <taxon>Actinomycetes</taxon>
        <taxon>Pseudonocardiales</taxon>
        <taxon>Pseudonocardiaceae</taxon>
        <taxon>Goodfellowiella</taxon>
    </lineage>
</organism>
<dbReference type="SUPFAM" id="SSF51430">
    <property type="entry name" value="NAD(P)-linked oxidoreductase"/>
    <property type="match status" value="1"/>
</dbReference>
<evidence type="ECO:0000313" key="4">
    <source>
        <dbReference type="Proteomes" id="UP001206128"/>
    </source>
</evidence>
<dbReference type="Pfam" id="PF00248">
    <property type="entry name" value="Aldo_ket_red"/>
    <property type="match status" value="1"/>
</dbReference>
<evidence type="ECO:0000313" key="3">
    <source>
        <dbReference type="EMBL" id="MCP2165966.1"/>
    </source>
</evidence>
<feature type="domain" description="NADP-dependent oxidoreductase" evidence="2">
    <location>
        <begin position="22"/>
        <end position="338"/>
    </location>
</feature>
<dbReference type="GO" id="GO:0016491">
    <property type="term" value="F:oxidoreductase activity"/>
    <property type="evidence" value="ECO:0007669"/>
    <property type="project" value="UniProtKB-KW"/>
</dbReference>
<comment type="caution">
    <text evidence="3">The sequence shown here is derived from an EMBL/GenBank/DDBJ whole genome shotgun (WGS) entry which is preliminary data.</text>
</comment>